<dbReference type="InterPro" id="IPR012332">
    <property type="entry name" value="Autotransporter_pectin_lyase_C"/>
</dbReference>
<accession>A0ABR8SE83</accession>
<evidence type="ECO:0000313" key="5">
    <source>
        <dbReference type="Proteomes" id="UP000634919"/>
    </source>
</evidence>
<dbReference type="Gene3D" id="2.160.20.20">
    <property type="match status" value="3"/>
</dbReference>
<gene>
    <name evidence="4" type="ORF">H9646_14360</name>
</gene>
<evidence type="ECO:0000313" key="4">
    <source>
        <dbReference type="EMBL" id="MBD7961654.1"/>
    </source>
</evidence>
<sequence length="1114" mass="107749">MNHIYRSIWNATLGCWVAAPETARTAGAGCVNESISCGQPTQRRKARLQQLTVALTAVWGLWGAVPVALAACTPFFSTAVSTSCTGVMVNVNSALSNMRVTVEPGAQIYGLGTSLTLTGNHTTLDNKGTIDPSLLSSAPSLSTAVVIGNANNNILNINNSGVILGTSGTQGPALLGLGGMAIQAQNGAGGTTTITNSGTIGAKPLIGGNVFEPDIPVISVQGGGKVIFTNSFGGDITGRIAFQGTAQGTSSPEGVYGNSFINAGTLTGSLSLGANGLVNRFVAVTGSQVKQGAGLGQSLPVVGFSLVNFAATGTIDGGAGKSNILVLQNSETGTGAGTNGSGTISNATYVNFSNLTVNSGTWSMDGEVLTGTTSTRLNGGILAINNNAALGTGTIASAGGNLLAGAPAVTLNNLIDISGTGLTVSGSYKLTLDGAISGSGALNKSGTGTLILNGWNSHASTTLAGGVTQLGNAGALGSGTVTVNSASTLQNSAGMSVANNIQLNAGLTVSNGAALTLSGATSGSGSLVKTGSGTLTLSGANSYTGGTIIQAGTLALGAGGSLSATSALSLSGAGSTFDMSNGSNQTVGALLGAAGSNLVLGANTLTFGSAVSTTFAGNISGTGGGLIKNGSGTTTLGGNSSYSGTTIVASGTLVFAGSTGHQLGSGMTVNSDAALGIKATTSVQGAVTLANNSTLSLDATGATAPSLTAGSLGIANGVQFNLAGIGSYTADHVLISTLSGITGDFSTVNIGGFSGAVDYLTLVTQKSQDGKQYVATHEMAWGAKNNLAHGTFTLAQATDQFDVGAALTDQASNSNWNGSTLTKAGAGTLVLSGNNTYTGGTALNGGTLVVGSDAALGTGTLTTAGGTLLDSNKTVSLANDVMLNGALTVAGSNDLTLTGDVTGNGSLTKNGSATLVLSGANNYIGGTTINAGKLVASVGSLGSGFINNDAALELNQSVDGTLTQAITGSGNLIKTGTGTLTLTGNNTFTGGTIISEGTLMASAELLGKGAIVNNAELVLNQATASSLAQAISGSGGLTKTGAGALALTGANTSTGTTTISEGSLLASAGSLGSGAIVNNAALQLNQTTDATLAQAISGSGSLTKTGAGALTLTG</sequence>
<evidence type="ECO:0000256" key="2">
    <source>
        <dbReference type="SAM" id="Phobius"/>
    </source>
</evidence>
<dbReference type="InterPro" id="IPR024973">
    <property type="entry name" value="ESPR"/>
</dbReference>
<evidence type="ECO:0000256" key="1">
    <source>
        <dbReference type="ARBA" id="ARBA00022729"/>
    </source>
</evidence>
<feature type="non-terminal residue" evidence="4">
    <location>
        <position position="1114"/>
    </location>
</feature>
<dbReference type="Pfam" id="PF12951">
    <property type="entry name" value="PATR"/>
    <property type="match status" value="7"/>
</dbReference>
<keyword evidence="5" id="KW-1185">Reference proteome</keyword>
<proteinExistence type="predicted"/>
<dbReference type="NCBIfam" id="TIGR02601">
    <property type="entry name" value="autotrns_rpt"/>
    <property type="match status" value="6"/>
</dbReference>
<keyword evidence="1" id="KW-0732">Signal</keyword>
<dbReference type="InterPro" id="IPR013425">
    <property type="entry name" value="Autotrns_rpt"/>
</dbReference>
<dbReference type="InterPro" id="IPR051551">
    <property type="entry name" value="Autotransporter_adhesion"/>
</dbReference>
<dbReference type="RefSeq" id="WP_191724043.1">
    <property type="nucleotide sequence ID" value="NZ_JACSQK010000006.1"/>
</dbReference>
<feature type="domain" description="ESPR" evidence="3">
    <location>
        <begin position="1"/>
        <end position="33"/>
    </location>
</feature>
<keyword evidence="2" id="KW-1133">Transmembrane helix</keyword>
<keyword evidence="2" id="KW-0812">Transmembrane</keyword>
<reference evidence="4 5" key="1">
    <citation type="submission" date="2020-08" db="EMBL/GenBank/DDBJ databases">
        <title>A Genomic Blueprint of the Chicken Gut Microbiome.</title>
        <authorList>
            <person name="Gilroy R."/>
            <person name="Ravi A."/>
            <person name="Getino M."/>
            <person name="Pursley I."/>
            <person name="Horton D.L."/>
            <person name="Alikhan N.-F."/>
            <person name="Baker D."/>
            <person name="Gharbi K."/>
            <person name="Hall N."/>
            <person name="Watson M."/>
            <person name="Adriaenssens E.M."/>
            <person name="Foster-Nyarko E."/>
            <person name="Jarju S."/>
            <person name="Secka A."/>
            <person name="Antonio M."/>
            <person name="Oren A."/>
            <person name="Chaudhuri R."/>
            <person name="La Ragione R.M."/>
            <person name="Hildebrand F."/>
            <person name="Pallen M.J."/>
        </authorList>
    </citation>
    <scope>NUCLEOTIDE SEQUENCE [LARGE SCALE GENOMIC DNA]</scope>
    <source>
        <strain evidence="4 5">Sa2CVA6</strain>
    </source>
</reference>
<keyword evidence="2" id="KW-0472">Membrane</keyword>
<organism evidence="4 5">
    <name type="scientific">Comamonas avium</name>
    <dbReference type="NCBI Taxonomy" id="2762231"/>
    <lineage>
        <taxon>Bacteria</taxon>
        <taxon>Pseudomonadati</taxon>
        <taxon>Pseudomonadota</taxon>
        <taxon>Betaproteobacteria</taxon>
        <taxon>Burkholderiales</taxon>
        <taxon>Comamonadaceae</taxon>
        <taxon>Comamonas</taxon>
    </lineage>
</organism>
<dbReference type="PANTHER" id="PTHR35037">
    <property type="entry name" value="C-TERMINAL REGION OF AIDA-LIKE PROTEIN"/>
    <property type="match status" value="1"/>
</dbReference>
<dbReference type="Proteomes" id="UP000634919">
    <property type="component" value="Unassembled WGS sequence"/>
</dbReference>
<name>A0ABR8SE83_9BURK</name>
<dbReference type="Pfam" id="PF13018">
    <property type="entry name" value="ESPR"/>
    <property type="match status" value="1"/>
</dbReference>
<dbReference type="PANTHER" id="PTHR35037:SF3">
    <property type="entry name" value="C-TERMINAL REGION OF AIDA-LIKE PROTEIN"/>
    <property type="match status" value="1"/>
</dbReference>
<evidence type="ECO:0000259" key="3">
    <source>
        <dbReference type="Pfam" id="PF13018"/>
    </source>
</evidence>
<feature type="transmembrane region" description="Helical" evidence="2">
    <location>
        <begin position="51"/>
        <end position="76"/>
    </location>
</feature>
<protein>
    <submittedName>
        <fullName evidence="4">Autotransporter-associated beta strand repeat-containing protein</fullName>
    </submittedName>
</protein>
<comment type="caution">
    <text evidence="4">The sequence shown here is derived from an EMBL/GenBank/DDBJ whole genome shotgun (WGS) entry which is preliminary data.</text>
</comment>
<dbReference type="EMBL" id="JACSQK010000006">
    <property type="protein sequence ID" value="MBD7961654.1"/>
    <property type="molecule type" value="Genomic_DNA"/>
</dbReference>
<dbReference type="SUPFAM" id="SSF51126">
    <property type="entry name" value="Pectin lyase-like"/>
    <property type="match status" value="3"/>
</dbReference>
<dbReference type="InterPro" id="IPR011050">
    <property type="entry name" value="Pectin_lyase_fold/virulence"/>
</dbReference>